<dbReference type="Proteomes" id="UP000018851">
    <property type="component" value="Chromosome"/>
</dbReference>
<dbReference type="STRING" id="1123269.NX02_28790"/>
<dbReference type="AlphaFoldDB" id="W0ALW4"/>
<evidence type="ECO:0000313" key="1">
    <source>
        <dbReference type="EMBL" id="AHE57333.1"/>
    </source>
</evidence>
<protein>
    <recommendedName>
        <fullName evidence="3">Abortive infection protein-like C-terminal domain-containing protein</fullName>
    </recommendedName>
</protein>
<keyword evidence="2" id="KW-1185">Reference proteome</keyword>
<dbReference type="eggNOG" id="ENOG502Z8SI">
    <property type="taxonomic scope" value="Bacteria"/>
</dbReference>
<dbReference type="KEGG" id="ssan:NX02_28790"/>
<dbReference type="EMBL" id="CP006644">
    <property type="protein sequence ID" value="AHE57333.1"/>
    <property type="molecule type" value="Genomic_DNA"/>
</dbReference>
<dbReference type="RefSeq" id="WP_025295424.1">
    <property type="nucleotide sequence ID" value="NZ_CP006644.1"/>
</dbReference>
<proteinExistence type="predicted"/>
<reference evidence="1 2" key="1">
    <citation type="submission" date="2013-07" db="EMBL/GenBank/DDBJ databases">
        <title>Completed genome of Sphingomonas sanxanigenens NX02.</title>
        <authorList>
            <person name="Ma T."/>
            <person name="Huang H."/>
            <person name="Wu M."/>
            <person name="Li X."/>
            <person name="Li G."/>
        </authorList>
    </citation>
    <scope>NUCLEOTIDE SEQUENCE [LARGE SCALE GENOMIC DNA]</scope>
    <source>
        <strain evidence="1 2">NX02</strain>
    </source>
</reference>
<evidence type="ECO:0000313" key="2">
    <source>
        <dbReference type="Proteomes" id="UP000018851"/>
    </source>
</evidence>
<gene>
    <name evidence="1" type="ORF">NX02_28790</name>
</gene>
<evidence type="ECO:0008006" key="3">
    <source>
        <dbReference type="Google" id="ProtNLM"/>
    </source>
</evidence>
<dbReference type="HOGENOM" id="CLU_091700_0_0_5"/>
<name>W0ALW4_9SPHN</name>
<dbReference type="OrthoDB" id="9786278at2"/>
<accession>W0ALW4</accession>
<organism evidence="1 2">
    <name type="scientific">Sphingomonas sanxanigenens DSM 19645 = NX02</name>
    <dbReference type="NCBI Taxonomy" id="1123269"/>
    <lineage>
        <taxon>Bacteria</taxon>
        <taxon>Pseudomonadati</taxon>
        <taxon>Pseudomonadota</taxon>
        <taxon>Alphaproteobacteria</taxon>
        <taxon>Sphingomonadales</taxon>
        <taxon>Sphingomonadaceae</taxon>
        <taxon>Sphingomonas</taxon>
    </lineage>
</organism>
<sequence>MSEPDFFSGRLGLRPLAIVHNDAPIGFRHAVVGALKTEIISSEKIIGVVQRGTALPRPPGHVTNTVLMAMIEQCEWWRVFDVAEAGYTAIHAEQYFGPNKALTYERAINEACRANSLGWKLESGIFAVISSTAQHDDAARIIRDLDSAQLRTSASELREAHRDLSRRPLPDISGGMQHAGAAIECLAREISGDTKLTLGDIIKKHDDLFPGAYRKMADGMWGIVSNQGRHIKEEGEPTLEEALFVVGSITNLAAYLLARRPPAR</sequence>
<dbReference type="PATRIC" id="fig|1123269.5.peg.5654"/>